<dbReference type="EMBL" id="CAVNYO010000191">
    <property type="protein sequence ID" value="CAK5272983.1"/>
    <property type="molecule type" value="Genomic_DNA"/>
</dbReference>
<dbReference type="Proteomes" id="UP001295794">
    <property type="component" value="Unassembled WGS sequence"/>
</dbReference>
<feature type="non-terminal residue" evidence="1">
    <location>
        <position position="1"/>
    </location>
</feature>
<evidence type="ECO:0000313" key="1">
    <source>
        <dbReference type="EMBL" id="CAK5272983.1"/>
    </source>
</evidence>
<comment type="caution">
    <text evidence="1">The sequence shown here is derived from an EMBL/GenBank/DDBJ whole genome shotgun (WGS) entry which is preliminary data.</text>
</comment>
<dbReference type="AlphaFoldDB" id="A0AAD2HB99"/>
<accession>A0AAD2HB99</accession>
<proteinExistence type="predicted"/>
<organism evidence="1 2">
    <name type="scientific">Mycena citricolor</name>
    <dbReference type="NCBI Taxonomy" id="2018698"/>
    <lineage>
        <taxon>Eukaryota</taxon>
        <taxon>Fungi</taxon>
        <taxon>Dikarya</taxon>
        <taxon>Basidiomycota</taxon>
        <taxon>Agaricomycotina</taxon>
        <taxon>Agaricomycetes</taxon>
        <taxon>Agaricomycetidae</taxon>
        <taxon>Agaricales</taxon>
        <taxon>Marasmiineae</taxon>
        <taxon>Mycenaceae</taxon>
        <taxon>Mycena</taxon>
    </lineage>
</organism>
<keyword evidence="2" id="KW-1185">Reference proteome</keyword>
<gene>
    <name evidence="1" type="ORF">MYCIT1_LOCUS19036</name>
</gene>
<reference evidence="1" key="1">
    <citation type="submission" date="2023-11" db="EMBL/GenBank/DDBJ databases">
        <authorList>
            <person name="De Vega J J."/>
            <person name="De Vega J J."/>
        </authorList>
    </citation>
    <scope>NUCLEOTIDE SEQUENCE</scope>
</reference>
<name>A0AAD2HB99_9AGAR</name>
<evidence type="ECO:0000313" key="2">
    <source>
        <dbReference type="Proteomes" id="UP001295794"/>
    </source>
</evidence>
<sequence length="64" mass="7065">MASQATLCEPHSRCASADRFVSRKQEDRHSAIRGSNNRQRPLGSCKCSAHCAVGHWRLTRVATA</sequence>
<protein>
    <submittedName>
        <fullName evidence="1">Uncharacterized protein</fullName>
    </submittedName>
</protein>